<dbReference type="Proteomes" id="UP000001878">
    <property type="component" value="Segment"/>
</dbReference>
<dbReference type="RefSeq" id="YP_002790768.1">
    <property type="nucleotide sequence ID" value="NC_012530.1"/>
</dbReference>
<name>C1KFJ9_9CAUD</name>
<gene>
    <name evidence="1" type="ORF">lb338_phage_89</name>
</gene>
<evidence type="ECO:0000313" key="2">
    <source>
        <dbReference type="Proteomes" id="UP000001878"/>
    </source>
</evidence>
<proteinExistence type="predicted"/>
<dbReference type="EMBL" id="FJ822135">
    <property type="protein sequence ID" value="ACO37010.1"/>
    <property type="molecule type" value="Genomic_DNA"/>
</dbReference>
<dbReference type="GeneID" id="7750944"/>
<keyword evidence="2" id="KW-1185">Reference proteome</keyword>
<dbReference type="KEGG" id="vg:7750944"/>
<organism evidence="1 2">
    <name type="scientific">Lactobacillus phage Lb338-1</name>
    <dbReference type="NCBI Taxonomy" id="2892342"/>
    <lineage>
        <taxon>Viruses</taxon>
        <taxon>Duplodnaviria</taxon>
        <taxon>Heunggongvirae</taxon>
        <taxon>Uroviricota</taxon>
        <taxon>Caudoviricetes</taxon>
        <taxon>Herelleviridae</taxon>
        <taxon>Mooreparkvirus</taxon>
        <taxon>Mooreparkvirus Lb3381</taxon>
    </lineage>
</organism>
<protein>
    <submittedName>
        <fullName evidence="1">Putative large terminase</fullName>
    </submittedName>
</protein>
<accession>C1KFJ9</accession>
<reference evidence="1 2" key="1">
    <citation type="journal article" date="2009" name="Gene">
        <title>Genome of a virulent bacteriophage Lb338-1 that lyses the probiotic Lactobacillus paracasei cheese strain.</title>
        <authorList>
            <person name="Alemayehu D."/>
            <person name="Ross R.P."/>
            <person name="O'Sullivan O."/>
            <person name="Coffey A."/>
            <person name="Stanton C."/>
            <person name="Fitzgerald G.F."/>
            <person name="McAuliffe O."/>
        </authorList>
    </citation>
    <scope>NUCLEOTIDE SEQUENCE [LARGE SCALE GENOMIC DNA]</scope>
    <source>
        <strain evidence="1">Lb338-1</strain>
    </source>
</reference>
<sequence length="228" mass="25964">MEQYHHCVVMGMRANGAYDMLNVFKVKAVGATNVVGSGSDIMAIKLKLRNYDPDIIIADVGDAGEKIHALMEIYGQDKVYGGKYSSNPTAGLYAASGKFETTWSDTTNTATMDKLTQNKRFIDLMKRGMIGFWEQDDEELETYIKHWQNVFIRDDEQDDGSFRQVIGRRGPDHYAQASTICLEALDYIRKQVYSEDSYDFSYTDLDTRMKPDNPDIVNRLKESGNIFE</sequence>
<evidence type="ECO:0000313" key="1">
    <source>
        <dbReference type="EMBL" id="ACO37010.1"/>
    </source>
</evidence>
<dbReference type="OrthoDB" id="24583at10239"/>